<evidence type="ECO:0000313" key="1">
    <source>
        <dbReference type="EMBL" id="RSN72979.1"/>
    </source>
</evidence>
<dbReference type="EMBL" id="RCOS01000132">
    <property type="protein sequence ID" value="RSN72979.1"/>
    <property type="molecule type" value="Genomic_DNA"/>
</dbReference>
<evidence type="ECO:0000313" key="2">
    <source>
        <dbReference type="Proteomes" id="UP000277582"/>
    </source>
</evidence>
<gene>
    <name evidence="1" type="ORF">D6D85_11855</name>
</gene>
<protein>
    <submittedName>
        <fullName evidence="1">Uncharacterized protein</fullName>
    </submittedName>
</protein>
<proteinExistence type="predicted"/>
<comment type="caution">
    <text evidence="1">The sequence shown here is derived from an EMBL/GenBank/DDBJ whole genome shotgun (WGS) entry which is preliminary data.</text>
</comment>
<dbReference type="AlphaFoldDB" id="A0A3R9QTN7"/>
<name>A0A3R9QTN7_9CREN</name>
<reference evidence="1 2" key="1">
    <citation type="submission" date="2018-10" db="EMBL/GenBank/DDBJ databases">
        <title>Co-occurring genomic capacity for anaerobic methane metabolism and dissimilatory sulfite reduction discovered in the Korarchaeota.</title>
        <authorList>
            <person name="Mckay L.J."/>
            <person name="Dlakic M."/>
            <person name="Fields M.W."/>
            <person name="Delmont T.O."/>
            <person name="Eren A.M."/>
            <person name="Jay Z.J."/>
            <person name="Klingelsmith K.B."/>
            <person name="Rusch D.B."/>
            <person name="Inskeep W.P."/>
        </authorList>
    </citation>
    <scope>NUCLEOTIDE SEQUENCE [LARGE SCALE GENOMIC DNA]</scope>
    <source>
        <strain evidence="1 2">MDKW</strain>
    </source>
</reference>
<dbReference type="Proteomes" id="UP000277582">
    <property type="component" value="Unassembled WGS sequence"/>
</dbReference>
<keyword evidence="2" id="KW-1185">Reference proteome</keyword>
<sequence>MTPDGVNKRGESMSEEVISIPLDKLEGELRNIVGELEKGKLESIDLNITHWLDDYNGKYEYETVHGFKLEREKFSELYDLVKRLLDIAEIKHDRMTLYATVEHGISVHTAEDVRNPYGRDVGVDHNLFSLEELVEMAKEKKKEYNTETLKNAILKLLSSL</sequence>
<accession>A0A3R9QTN7</accession>
<organism evidence="1 2">
    <name type="scientific">Candidatus Methanodesulfokora washburnensis</name>
    <dbReference type="NCBI Taxonomy" id="2478471"/>
    <lineage>
        <taxon>Archaea</taxon>
        <taxon>Thermoproteota</taxon>
        <taxon>Candidatus Korarchaeia</taxon>
        <taxon>Candidatus Korarchaeia incertae sedis</taxon>
        <taxon>Candidatus Methanodesulfokora</taxon>
    </lineage>
</organism>